<evidence type="ECO:0000259" key="3">
    <source>
        <dbReference type="Pfam" id="PF14543"/>
    </source>
</evidence>
<feature type="signal peptide" evidence="2">
    <location>
        <begin position="1"/>
        <end position="22"/>
    </location>
</feature>
<evidence type="ECO:0000313" key="4">
    <source>
        <dbReference type="EMBL" id="WJZ90772.1"/>
    </source>
</evidence>
<accession>A0ABY9C7C6</accession>
<feature type="chain" id="PRO_5046330567" description="Xylanase inhibitor N-terminal domain-containing protein" evidence="2">
    <location>
        <begin position="23"/>
        <end position="139"/>
    </location>
</feature>
<comment type="similarity">
    <text evidence="1">Belongs to the peptidase A1 family.</text>
</comment>
<feature type="domain" description="Xylanase inhibitor N-terminal" evidence="3">
    <location>
        <begin position="44"/>
        <end position="139"/>
    </location>
</feature>
<evidence type="ECO:0000256" key="2">
    <source>
        <dbReference type="SAM" id="SignalP"/>
    </source>
</evidence>
<evidence type="ECO:0000313" key="5">
    <source>
        <dbReference type="Proteomes" id="UP001227230"/>
    </source>
</evidence>
<sequence length="139" mass="15013">MASSISYFLFFSSLLFVSSSNAQSSFRPHAFVVPISKDGSTLQYVTSINQMTPLVPFQLVVDLGGQFLCVDCEQNYVSSSYRPTQYKLAQCLVAKASGYGNFFSASKLGCNNNTCGVLSDNTVTRTASSDELVVDVVSV</sequence>
<gene>
    <name evidence="4" type="ORF">VitviT2T_009896</name>
</gene>
<keyword evidence="5" id="KW-1185">Reference proteome</keyword>
<dbReference type="InterPro" id="IPR021109">
    <property type="entry name" value="Peptidase_aspartic_dom_sf"/>
</dbReference>
<name>A0ABY9C7C6_VITVI</name>
<evidence type="ECO:0000256" key="1">
    <source>
        <dbReference type="ARBA" id="ARBA00007447"/>
    </source>
</evidence>
<dbReference type="Proteomes" id="UP001227230">
    <property type="component" value="Chromosome 7"/>
</dbReference>
<dbReference type="InterPro" id="IPR001461">
    <property type="entry name" value="Aspartic_peptidase_A1"/>
</dbReference>
<proteinExistence type="inferred from homology"/>
<protein>
    <recommendedName>
        <fullName evidence="3">Xylanase inhibitor N-terminal domain-containing protein</fullName>
    </recommendedName>
</protein>
<dbReference type="SUPFAM" id="SSF50630">
    <property type="entry name" value="Acid proteases"/>
    <property type="match status" value="1"/>
</dbReference>
<dbReference type="PANTHER" id="PTHR47965">
    <property type="entry name" value="ASPARTYL PROTEASE-RELATED"/>
    <property type="match status" value="1"/>
</dbReference>
<keyword evidence="2" id="KW-0732">Signal</keyword>
<organism evidence="4 5">
    <name type="scientific">Vitis vinifera</name>
    <name type="common">Grape</name>
    <dbReference type="NCBI Taxonomy" id="29760"/>
    <lineage>
        <taxon>Eukaryota</taxon>
        <taxon>Viridiplantae</taxon>
        <taxon>Streptophyta</taxon>
        <taxon>Embryophyta</taxon>
        <taxon>Tracheophyta</taxon>
        <taxon>Spermatophyta</taxon>
        <taxon>Magnoliopsida</taxon>
        <taxon>eudicotyledons</taxon>
        <taxon>Gunneridae</taxon>
        <taxon>Pentapetalae</taxon>
        <taxon>rosids</taxon>
        <taxon>Vitales</taxon>
        <taxon>Vitaceae</taxon>
        <taxon>Viteae</taxon>
        <taxon>Vitis</taxon>
    </lineage>
</organism>
<reference evidence="4 5" key="1">
    <citation type="journal article" date="2023" name="Hortic Res">
        <title>The complete reference genome for grapevine (Vitis vinifera L.) genetics and breeding.</title>
        <authorList>
            <person name="Shi X."/>
            <person name="Cao S."/>
            <person name="Wang X."/>
            <person name="Huang S."/>
            <person name="Wang Y."/>
            <person name="Liu Z."/>
            <person name="Liu W."/>
            <person name="Leng X."/>
            <person name="Peng Y."/>
            <person name="Wang N."/>
            <person name="Wang Y."/>
            <person name="Ma Z."/>
            <person name="Xu X."/>
            <person name="Zhang F."/>
            <person name="Xue H."/>
            <person name="Zhong H."/>
            <person name="Wang Y."/>
            <person name="Zhang K."/>
            <person name="Velt A."/>
            <person name="Avia K."/>
            <person name="Holtgrawe D."/>
            <person name="Grimplet J."/>
            <person name="Matus J.T."/>
            <person name="Ware D."/>
            <person name="Wu X."/>
            <person name="Wang H."/>
            <person name="Liu C."/>
            <person name="Fang Y."/>
            <person name="Rustenholz C."/>
            <person name="Cheng Z."/>
            <person name="Xiao H."/>
            <person name="Zhou Y."/>
        </authorList>
    </citation>
    <scope>NUCLEOTIDE SEQUENCE [LARGE SCALE GENOMIC DNA]</scope>
    <source>
        <strain evidence="5">cv. Pinot noir / PN40024</strain>
        <tissue evidence="4">Leaf</tissue>
    </source>
</reference>
<dbReference type="EMBL" id="CP126654">
    <property type="protein sequence ID" value="WJZ90772.1"/>
    <property type="molecule type" value="Genomic_DNA"/>
</dbReference>
<dbReference type="PANTHER" id="PTHR47965:SF22">
    <property type="entry name" value="EUKARYOTIC ASPARTYL PROTEASE FAMILY PROTEIN"/>
    <property type="match status" value="1"/>
</dbReference>
<dbReference type="Pfam" id="PF14543">
    <property type="entry name" value="TAXi_N"/>
    <property type="match status" value="1"/>
</dbReference>
<dbReference type="Gene3D" id="2.40.70.10">
    <property type="entry name" value="Acid Proteases"/>
    <property type="match status" value="1"/>
</dbReference>
<dbReference type="InterPro" id="IPR032861">
    <property type="entry name" value="TAXi_N"/>
</dbReference>